<dbReference type="EMBL" id="CP091871">
    <property type="protein sequence ID" value="WEU41013.1"/>
    <property type="molecule type" value="Genomic_DNA"/>
</dbReference>
<accession>A0AAF0D3M1</accession>
<reference evidence="1" key="1">
    <citation type="journal article" date="2017" name="Nature">
        <title>Asgard archaea illuminate the origin of eukaryotic cellular complexity.</title>
        <authorList>
            <person name="Zaremba-Niedzwiedzka K."/>
            <person name="Caceres E.F."/>
            <person name="Saw J.H."/>
            <person name="Backstrom D."/>
            <person name="Juzokaite L."/>
            <person name="Vancaester E."/>
            <person name="Seitz K.W."/>
            <person name="Anantharaman K."/>
            <person name="Starnawski P."/>
            <person name="Kjeldsen K.U."/>
            <person name="Scott M.B."/>
            <person name="Nunoura T."/>
            <person name="Banfield J.F."/>
            <person name="Schramm A."/>
            <person name="Baker B.J."/>
            <person name="Spang A."/>
            <person name="Ettema T.J.G."/>
        </authorList>
    </citation>
    <scope>NUCLEOTIDE SEQUENCE</scope>
    <source>
        <strain evidence="1">LCB_4</strain>
    </source>
</reference>
<dbReference type="Proteomes" id="UP000186851">
    <property type="component" value="Chromosome"/>
</dbReference>
<gene>
    <name evidence="1" type="ORF">OdinLCB4_003685</name>
</gene>
<evidence type="ECO:0000313" key="1">
    <source>
        <dbReference type="EMBL" id="WEU41013.1"/>
    </source>
</evidence>
<reference evidence="1" key="2">
    <citation type="journal article" date="2022" name="Nat. Microbiol.">
        <title>A closed Candidatus Odinarchaeum chromosome exposes Asgard archaeal viruses.</title>
        <authorList>
            <person name="Tamarit D."/>
            <person name="Caceres E.F."/>
            <person name="Krupovic M."/>
            <person name="Nijland R."/>
            <person name="Eme L."/>
            <person name="Robinson N.P."/>
            <person name="Ettema T.J.G."/>
        </authorList>
    </citation>
    <scope>NUCLEOTIDE SEQUENCE</scope>
    <source>
        <strain evidence="1">LCB_4</strain>
    </source>
</reference>
<name>A0AAF0D3M1_ODILC</name>
<sequence>MPKHIIDKDSQTARKIYDEYSKSQRSRKISPEFEEMLNLSDEDRCFRVRVVGKTSLEDLLLALEKSGVKPVPGSWSKPLISAIVYANKKQIYKLMERDEVKYIRYIEKEACAI</sequence>
<proteinExistence type="predicted"/>
<dbReference type="AlphaFoldDB" id="A0AAF0D3M1"/>
<organism evidence="1 2">
    <name type="scientific">Odinarchaeota yellowstonii (strain LCB_4)</name>
    <dbReference type="NCBI Taxonomy" id="1841599"/>
    <lineage>
        <taxon>Archaea</taxon>
        <taxon>Promethearchaeati</taxon>
        <taxon>Candidatus Odinarchaeota</taxon>
        <taxon>Candidatus Odinarchaeia</taxon>
        <taxon>Candidatus Odinarchaeales</taxon>
        <taxon>Candidatus Odinarchaeaceae</taxon>
        <taxon>Candidatus Odinarchaeum</taxon>
    </lineage>
</organism>
<dbReference type="KEGG" id="oyw:OdinLCB4_003685"/>
<evidence type="ECO:0000313" key="2">
    <source>
        <dbReference type="Proteomes" id="UP000186851"/>
    </source>
</evidence>
<protein>
    <submittedName>
        <fullName evidence="1">Uncharacterized protein</fullName>
    </submittedName>
</protein>